<feature type="non-terminal residue" evidence="1">
    <location>
        <position position="1"/>
    </location>
</feature>
<organism evidence="1 2">
    <name type="scientific">Pararge aegeria aegeria</name>
    <dbReference type="NCBI Taxonomy" id="348720"/>
    <lineage>
        <taxon>Eukaryota</taxon>
        <taxon>Metazoa</taxon>
        <taxon>Ecdysozoa</taxon>
        <taxon>Arthropoda</taxon>
        <taxon>Hexapoda</taxon>
        <taxon>Insecta</taxon>
        <taxon>Pterygota</taxon>
        <taxon>Neoptera</taxon>
        <taxon>Endopterygota</taxon>
        <taxon>Lepidoptera</taxon>
        <taxon>Glossata</taxon>
        <taxon>Ditrysia</taxon>
        <taxon>Papilionoidea</taxon>
        <taxon>Nymphalidae</taxon>
        <taxon>Satyrinae</taxon>
        <taxon>Satyrini</taxon>
        <taxon>Parargina</taxon>
        <taxon>Pararge</taxon>
    </lineage>
</organism>
<dbReference type="AlphaFoldDB" id="A0A8S4QM66"/>
<evidence type="ECO:0000313" key="1">
    <source>
        <dbReference type="EMBL" id="CAH2216180.1"/>
    </source>
</evidence>
<dbReference type="EMBL" id="CAKXAJ010014332">
    <property type="protein sequence ID" value="CAH2216180.1"/>
    <property type="molecule type" value="Genomic_DNA"/>
</dbReference>
<evidence type="ECO:0000313" key="2">
    <source>
        <dbReference type="Proteomes" id="UP000838756"/>
    </source>
</evidence>
<dbReference type="Proteomes" id="UP000838756">
    <property type="component" value="Unassembled WGS sequence"/>
</dbReference>
<comment type="caution">
    <text evidence="1">The sequence shown here is derived from an EMBL/GenBank/DDBJ whole genome shotgun (WGS) entry which is preliminary data.</text>
</comment>
<sequence>LKIVNQVLDLKLGATIRVTELRRKKKSV</sequence>
<accession>A0A8S4QM66</accession>
<gene>
    <name evidence="1" type="primary">jg14348</name>
    <name evidence="1" type="ORF">PAEG_LOCUS4238</name>
</gene>
<proteinExistence type="predicted"/>
<name>A0A8S4QM66_9NEOP</name>
<reference evidence="1" key="1">
    <citation type="submission" date="2022-03" db="EMBL/GenBank/DDBJ databases">
        <authorList>
            <person name="Lindestad O."/>
        </authorList>
    </citation>
    <scope>NUCLEOTIDE SEQUENCE</scope>
</reference>
<protein>
    <submittedName>
        <fullName evidence="1">Jg14348 protein</fullName>
    </submittedName>
</protein>
<keyword evidence="2" id="KW-1185">Reference proteome</keyword>